<evidence type="ECO:0000313" key="1">
    <source>
        <dbReference type="EMBL" id="CAB4128533.1"/>
    </source>
</evidence>
<protein>
    <submittedName>
        <fullName evidence="1">Uncharacterized protein</fullName>
    </submittedName>
</protein>
<gene>
    <name evidence="1" type="ORF">UFOVP100_40</name>
</gene>
<reference evidence="1" key="1">
    <citation type="submission" date="2020-04" db="EMBL/GenBank/DDBJ databases">
        <authorList>
            <person name="Chiriac C."/>
            <person name="Salcher M."/>
            <person name="Ghai R."/>
            <person name="Kavagutti S V."/>
        </authorList>
    </citation>
    <scope>NUCLEOTIDE SEQUENCE</scope>
</reference>
<proteinExistence type="predicted"/>
<name>A0A6J5L591_9CAUD</name>
<organism evidence="1">
    <name type="scientific">uncultured Caudovirales phage</name>
    <dbReference type="NCBI Taxonomy" id="2100421"/>
    <lineage>
        <taxon>Viruses</taxon>
        <taxon>Duplodnaviria</taxon>
        <taxon>Heunggongvirae</taxon>
        <taxon>Uroviricota</taxon>
        <taxon>Caudoviricetes</taxon>
        <taxon>Peduoviridae</taxon>
        <taxon>Maltschvirus</taxon>
        <taxon>Maltschvirus maltsch</taxon>
    </lineage>
</organism>
<dbReference type="EMBL" id="LR796229">
    <property type="protein sequence ID" value="CAB4128533.1"/>
    <property type="molecule type" value="Genomic_DNA"/>
</dbReference>
<sequence>MTTIQNKWVEKVKKKRAIETAPAFESNDEDTWSPIQKNKIIQRHTNASQSTMHKTLRGLRK</sequence>
<accession>A0A6J5L591</accession>